<dbReference type="Proteomes" id="UP000641932">
    <property type="component" value="Unassembled WGS sequence"/>
</dbReference>
<protein>
    <submittedName>
        <fullName evidence="2">Uncharacterized protein</fullName>
    </submittedName>
</protein>
<evidence type="ECO:0000256" key="1">
    <source>
        <dbReference type="SAM" id="MobiDB-lite"/>
    </source>
</evidence>
<reference evidence="2" key="2">
    <citation type="submission" date="2020-09" db="EMBL/GenBank/DDBJ databases">
        <authorList>
            <person name="Sun Q."/>
            <person name="Zhou Y."/>
        </authorList>
    </citation>
    <scope>NUCLEOTIDE SEQUENCE</scope>
    <source>
        <strain evidence="2">CGMCC 4.7201</strain>
    </source>
</reference>
<keyword evidence="3" id="KW-1185">Reference proteome</keyword>
<proteinExistence type="predicted"/>
<reference evidence="2" key="1">
    <citation type="journal article" date="2014" name="Int. J. Syst. Evol. Microbiol.">
        <title>Complete genome sequence of Corynebacterium casei LMG S-19264T (=DSM 44701T), isolated from a smear-ripened cheese.</title>
        <authorList>
            <consortium name="US DOE Joint Genome Institute (JGI-PGF)"/>
            <person name="Walter F."/>
            <person name="Albersmeier A."/>
            <person name="Kalinowski J."/>
            <person name="Ruckert C."/>
        </authorList>
    </citation>
    <scope>NUCLEOTIDE SEQUENCE</scope>
    <source>
        <strain evidence="2">CGMCC 4.7201</strain>
    </source>
</reference>
<name>A0A918DXM6_9ACTN</name>
<sequence length="54" mass="5630">MPEAGRPDAGTAGSGAVSSDTVCAGLEVPHKSGRENWSVLRERRGCASFTRKLA</sequence>
<accession>A0A918DXM6</accession>
<comment type="caution">
    <text evidence="2">The sequence shown here is derived from an EMBL/GenBank/DDBJ whole genome shotgun (WGS) entry which is preliminary data.</text>
</comment>
<feature type="region of interest" description="Disordered" evidence="1">
    <location>
        <begin position="1"/>
        <end position="22"/>
    </location>
</feature>
<evidence type="ECO:0000313" key="2">
    <source>
        <dbReference type="EMBL" id="GGO87164.1"/>
    </source>
</evidence>
<dbReference type="AlphaFoldDB" id="A0A918DXM6"/>
<organism evidence="2 3">
    <name type="scientific">Wenjunlia tyrosinilytica</name>
    <dbReference type="NCBI Taxonomy" id="1544741"/>
    <lineage>
        <taxon>Bacteria</taxon>
        <taxon>Bacillati</taxon>
        <taxon>Actinomycetota</taxon>
        <taxon>Actinomycetes</taxon>
        <taxon>Kitasatosporales</taxon>
        <taxon>Streptomycetaceae</taxon>
        <taxon>Wenjunlia</taxon>
    </lineage>
</organism>
<evidence type="ECO:0000313" key="3">
    <source>
        <dbReference type="Proteomes" id="UP000641932"/>
    </source>
</evidence>
<dbReference type="EMBL" id="BMMS01000009">
    <property type="protein sequence ID" value="GGO87164.1"/>
    <property type="molecule type" value="Genomic_DNA"/>
</dbReference>
<gene>
    <name evidence="2" type="ORF">GCM10012280_25020</name>
</gene>